<keyword evidence="3" id="KW-1185">Reference proteome</keyword>
<feature type="compositionally biased region" description="Polar residues" evidence="1">
    <location>
        <begin position="49"/>
        <end position="62"/>
    </location>
</feature>
<proteinExistence type="predicted"/>
<dbReference type="OrthoDB" id="8985504at2759"/>
<feature type="region of interest" description="Disordered" evidence="1">
    <location>
        <begin position="100"/>
        <end position="149"/>
    </location>
</feature>
<evidence type="ECO:0000313" key="2">
    <source>
        <dbReference type="EMBL" id="TNN43362.1"/>
    </source>
</evidence>
<dbReference type="Proteomes" id="UP000314294">
    <property type="component" value="Unassembled WGS sequence"/>
</dbReference>
<reference evidence="2 3" key="1">
    <citation type="submission" date="2019-03" db="EMBL/GenBank/DDBJ databases">
        <title>First draft genome of Liparis tanakae, snailfish: a comprehensive survey of snailfish specific genes.</title>
        <authorList>
            <person name="Kim W."/>
            <person name="Song I."/>
            <person name="Jeong J.-H."/>
            <person name="Kim D."/>
            <person name="Kim S."/>
            <person name="Ryu S."/>
            <person name="Song J.Y."/>
            <person name="Lee S.K."/>
        </authorList>
    </citation>
    <scope>NUCLEOTIDE SEQUENCE [LARGE SCALE GENOMIC DNA]</scope>
    <source>
        <tissue evidence="2">Muscle</tissue>
    </source>
</reference>
<accession>A0A4Z2FSJ2</accession>
<dbReference type="AlphaFoldDB" id="A0A4Z2FSJ2"/>
<evidence type="ECO:0000313" key="3">
    <source>
        <dbReference type="Proteomes" id="UP000314294"/>
    </source>
</evidence>
<sequence>MEMETETETGWMEKKNEVTASRWHVLPRGADKAPAQDPRRDRATGQAAARSSQTDTNQQSLAQDRRTSQLPQRAAPSESGAAGQEGAVCVEVEATENTDSLIDFRESSRDPGSAPDLFTATAQRKDDLAAERTTTPHPEEPSSHPTPQDAIDAVFRPRFVFLHLSLHDIVILLFIITGPAEFGAHDATDGAHLERKGGKDKNCRLPEGTLFLSHTPSFSNLSLISQLNMPGFSLLYSSIFLSTSGEEVCFDGRKEGKQDFGDAAVGHAQLTGDDARPDAVVRHLHNFMSDVVGERSAVYEDATELVDPTLS</sequence>
<dbReference type="EMBL" id="SRLO01000972">
    <property type="protein sequence ID" value="TNN43362.1"/>
    <property type="molecule type" value="Genomic_DNA"/>
</dbReference>
<feature type="region of interest" description="Disordered" evidence="1">
    <location>
        <begin position="1"/>
        <end position="85"/>
    </location>
</feature>
<gene>
    <name evidence="2" type="ORF">EYF80_046450</name>
</gene>
<name>A0A4Z2FSJ2_9TELE</name>
<comment type="caution">
    <text evidence="2">The sequence shown here is derived from an EMBL/GenBank/DDBJ whole genome shotgun (WGS) entry which is preliminary data.</text>
</comment>
<evidence type="ECO:0000256" key="1">
    <source>
        <dbReference type="SAM" id="MobiDB-lite"/>
    </source>
</evidence>
<organism evidence="2 3">
    <name type="scientific">Liparis tanakae</name>
    <name type="common">Tanaka's snailfish</name>
    <dbReference type="NCBI Taxonomy" id="230148"/>
    <lineage>
        <taxon>Eukaryota</taxon>
        <taxon>Metazoa</taxon>
        <taxon>Chordata</taxon>
        <taxon>Craniata</taxon>
        <taxon>Vertebrata</taxon>
        <taxon>Euteleostomi</taxon>
        <taxon>Actinopterygii</taxon>
        <taxon>Neopterygii</taxon>
        <taxon>Teleostei</taxon>
        <taxon>Neoteleostei</taxon>
        <taxon>Acanthomorphata</taxon>
        <taxon>Eupercaria</taxon>
        <taxon>Perciformes</taxon>
        <taxon>Cottioidei</taxon>
        <taxon>Cottales</taxon>
        <taxon>Liparidae</taxon>
        <taxon>Liparis</taxon>
    </lineage>
</organism>
<protein>
    <submittedName>
        <fullName evidence="2">Uncharacterized protein</fullName>
    </submittedName>
</protein>